<organism evidence="1">
    <name type="scientific">Loigolactobacillus rennini</name>
    <dbReference type="NCBI Taxonomy" id="238013"/>
    <lineage>
        <taxon>Bacteria</taxon>
        <taxon>Bacillati</taxon>
        <taxon>Bacillota</taxon>
        <taxon>Bacilli</taxon>
        <taxon>Lactobacillales</taxon>
        <taxon>Lactobacillaceae</taxon>
        <taxon>Loigolactobacillus</taxon>
    </lineage>
</organism>
<gene>
    <name evidence="1" type="ORF">LREN565_0936</name>
</gene>
<reference evidence="1" key="1">
    <citation type="submission" date="2016-11" db="EMBL/GenBank/DDBJ databases">
        <authorList>
            <person name="Jaros S."/>
            <person name="Januszkiewicz K."/>
            <person name="Wedrychowicz H."/>
        </authorList>
    </citation>
    <scope>NUCLEOTIDE SEQUENCE</scope>
    <source>
        <strain evidence="1">ACA-DC 565</strain>
    </source>
</reference>
<evidence type="ECO:0000313" key="1">
    <source>
        <dbReference type="EMBL" id="SFZ87823.1"/>
    </source>
</evidence>
<dbReference type="AlphaFoldDB" id="A0A1K2I7V2"/>
<name>A0A1K2I7V2_9LACO</name>
<dbReference type="Pfam" id="PF11184">
    <property type="entry name" value="DUF2969"/>
    <property type="match status" value="1"/>
</dbReference>
<evidence type="ECO:0008006" key="2">
    <source>
        <dbReference type="Google" id="ProtNLM"/>
    </source>
</evidence>
<accession>A0A1K2I7V2</accession>
<sequence>MAKQPNKIKLNIEEEKQAGATVNVVYDGKRQIGSIQEADAQFIVKLTNGATYHTKLYDEGLNELIMQYHLHK</sequence>
<proteinExistence type="predicted"/>
<protein>
    <recommendedName>
        <fullName evidence="2">DUF2969 domain-containing protein</fullName>
    </recommendedName>
</protein>
<dbReference type="EMBL" id="LT634362">
    <property type="protein sequence ID" value="SFZ87823.1"/>
    <property type="molecule type" value="Genomic_DNA"/>
</dbReference>
<dbReference type="InterPro" id="IPR021351">
    <property type="entry name" value="DUF2969"/>
</dbReference>